<keyword evidence="3" id="KW-1185">Reference proteome</keyword>
<reference evidence="2" key="2">
    <citation type="submission" date="2023-01" db="EMBL/GenBank/DDBJ databases">
        <authorList>
            <person name="Sun Q."/>
            <person name="Evtushenko L."/>
        </authorList>
    </citation>
    <scope>NUCLEOTIDE SEQUENCE</scope>
    <source>
        <strain evidence="2">VKM Ac-2007</strain>
    </source>
</reference>
<evidence type="ECO:0000256" key="1">
    <source>
        <dbReference type="SAM" id="MobiDB-lite"/>
    </source>
</evidence>
<dbReference type="Proteomes" id="UP001143474">
    <property type="component" value="Unassembled WGS sequence"/>
</dbReference>
<dbReference type="AlphaFoldDB" id="A0A9W6MH70"/>
<sequence length="117" mass="12243">MSPQGEQHPEPPELPEPSVSGGHALPPEQIAAAQNGARGWVRQAAARSAQGMGWASPRALPAVLCASALAPFDVSAGGSDHLHHDLSHRQWLSGCSSTPMKPDRLTNAVAQAVNRPF</sequence>
<feature type="region of interest" description="Disordered" evidence="1">
    <location>
        <begin position="1"/>
        <end position="29"/>
    </location>
</feature>
<organism evidence="2 3">
    <name type="scientific">Streptosporangium carneum</name>
    <dbReference type="NCBI Taxonomy" id="47481"/>
    <lineage>
        <taxon>Bacteria</taxon>
        <taxon>Bacillati</taxon>
        <taxon>Actinomycetota</taxon>
        <taxon>Actinomycetes</taxon>
        <taxon>Streptosporangiales</taxon>
        <taxon>Streptosporangiaceae</taxon>
        <taxon>Streptosporangium</taxon>
    </lineage>
</organism>
<dbReference type="EMBL" id="BSEV01000027">
    <property type="protein sequence ID" value="GLK13946.1"/>
    <property type="molecule type" value="Genomic_DNA"/>
</dbReference>
<protein>
    <submittedName>
        <fullName evidence="2">Uncharacterized protein</fullName>
    </submittedName>
</protein>
<evidence type="ECO:0000313" key="3">
    <source>
        <dbReference type="Proteomes" id="UP001143474"/>
    </source>
</evidence>
<comment type="caution">
    <text evidence="2">The sequence shown here is derived from an EMBL/GenBank/DDBJ whole genome shotgun (WGS) entry which is preliminary data.</text>
</comment>
<gene>
    <name evidence="2" type="ORF">GCM10017600_73580</name>
</gene>
<accession>A0A9W6MH70</accession>
<evidence type="ECO:0000313" key="2">
    <source>
        <dbReference type="EMBL" id="GLK13946.1"/>
    </source>
</evidence>
<proteinExistence type="predicted"/>
<name>A0A9W6MH70_9ACTN</name>
<reference evidence="2" key="1">
    <citation type="journal article" date="2014" name="Int. J. Syst. Evol. Microbiol.">
        <title>Complete genome sequence of Corynebacterium casei LMG S-19264T (=DSM 44701T), isolated from a smear-ripened cheese.</title>
        <authorList>
            <consortium name="US DOE Joint Genome Institute (JGI-PGF)"/>
            <person name="Walter F."/>
            <person name="Albersmeier A."/>
            <person name="Kalinowski J."/>
            <person name="Ruckert C."/>
        </authorList>
    </citation>
    <scope>NUCLEOTIDE SEQUENCE</scope>
    <source>
        <strain evidence="2">VKM Ac-2007</strain>
    </source>
</reference>